<keyword evidence="1" id="KW-0238">DNA-binding</keyword>
<proteinExistence type="predicted"/>
<dbReference type="GO" id="GO:0003677">
    <property type="term" value="F:DNA binding"/>
    <property type="evidence" value="ECO:0007669"/>
    <property type="project" value="UniProtKB-KW"/>
</dbReference>
<name>U1PQM4_9EURY</name>
<dbReference type="Proteomes" id="UP000030710">
    <property type="component" value="Unassembled WGS sequence"/>
</dbReference>
<dbReference type="STRING" id="1238425.J07HQW2_01072"/>
<dbReference type="RefSeq" id="WP_021054127.1">
    <property type="nucleotide sequence ID" value="NZ_KE356561.1"/>
</dbReference>
<dbReference type="AlphaFoldDB" id="U1PQM4"/>
<evidence type="ECO:0000256" key="1">
    <source>
        <dbReference type="ARBA" id="ARBA00023125"/>
    </source>
</evidence>
<evidence type="ECO:0000259" key="2">
    <source>
        <dbReference type="Pfam" id="PF07282"/>
    </source>
</evidence>
<sequence>MSGREDEYVKHVLDSVANGIVEEMEYECDGIIFEKLDDIRDRLPYADWHSMWAFRTLTQYVESKAEEKGMFVDTVNPRNTSKRCNECGSIRDDNRHIKTSSNVTDARIRITPIIPQ</sequence>
<evidence type="ECO:0000313" key="3">
    <source>
        <dbReference type="EMBL" id="ERG94636.1"/>
    </source>
</evidence>
<gene>
    <name evidence="3" type="ORF">J07HQW2_01072</name>
</gene>
<accession>U1PQM4</accession>
<dbReference type="EMBL" id="KE356561">
    <property type="protein sequence ID" value="ERG94636.1"/>
    <property type="molecule type" value="Genomic_DNA"/>
</dbReference>
<evidence type="ECO:0000313" key="4">
    <source>
        <dbReference type="Proteomes" id="UP000030710"/>
    </source>
</evidence>
<organism evidence="3 4">
    <name type="scientific">Haloquadratum walsbyi J07HQW2</name>
    <dbReference type="NCBI Taxonomy" id="1238425"/>
    <lineage>
        <taxon>Archaea</taxon>
        <taxon>Methanobacteriati</taxon>
        <taxon>Methanobacteriota</taxon>
        <taxon>Stenosarchaea group</taxon>
        <taxon>Halobacteria</taxon>
        <taxon>Halobacteriales</taxon>
        <taxon>Haloferacaceae</taxon>
        <taxon>Haloquadratum</taxon>
    </lineage>
</organism>
<reference evidence="3 4" key="1">
    <citation type="journal article" date="2013" name="PLoS ONE">
        <title>Assembly-driven community genomics of a hypersaline microbial ecosystem.</title>
        <authorList>
            <person name="Podell S."/>
            <person name="Ugalde J.A."/>
            <person name="Narasingarao P."/>
            <person name="Banfield J.F."/>
            <person name="Heidelberg K.B."/>
            <person name="Allen E.E."/>
        </authorList>
    </citation>
    <scope>NUCLEOTIDE SEQUENCE [LARGE SCALE GENOMIC DNA]</scope>
    <source>
        <strain evidence="4">J07HQW2</strain>
    </source>
</reference>
<protein>
    <submittedName>
        <fullName evidence="3">Transposase, IS605 OrfB family, central region</fullName>
    </submittedName>
</protein>
<dbReference type="InterPro" id="IPR010095">
    <property type="entry name" value="Cas12f1-like_TNB"/>
</dbReference>
<dbReference type="HOGENOM" id="CLU_2091261_0_0_2"/>
<dbReference type="Pfam" id="PF07282">
    <property type="entry name" value="Cas12f1-like_TNB"/>
    <property type="match status" value="1"/>
</dbReference>
<dbReference type="eggNOG" id="arCOG00679">
    <property type="taxonomic scope" value="Archaea"/>
</dbReference>
<dbReference type="NCBIfam" id="TIGR01766">
    <property type="entry name" value="IS200/IS605 family accessory protein TnpB-like domain"/>
    <property type="match status" value="1"/>
</dbReference>
<feature type="domain" description="Cas12f1-like TNB" evidence="2">
    <location>
        <begin position="54"/>
        <end position="99"/>
    </location>
</feature>